<sequence>MTTRPDGIPLLAANLKDSPRNRDSATKAWAKLAELEYAARGGYPGSDVHWPISCPCGFTGNQFYSHMRRDRRHAGCTHTVKAAS</sequence>
<dbReference type="EMBL" id="JBHFAB010000013">
    <property type="protein sequence ID" value="MFC1418669.1"/>
    <property type="molecule type" value="Genomic_DNA"/>
</dbReference>
<dbReference type="Proteomes" id="UP001592531">
    <property type="component" value="Unassembled WGS sequence"/>
</dbReference>
<comment type="caution">
    <text evidence="1">The sequence shown here is derived from an EMBL/GenBank/DDBJ whole genome shotgun (WGS) entry which is preliminary data.</text>
</comment>
<proteinExistence type="predicted"/>
<evidence type="ECO:0000313" key="2">
    <source>
        <dbReference type="Proteomes" id="UP001592531"/>
    </source>
</evidence>
<organism evidence="1 2">
    <name type="scientific">Streptacidiphilus cavernicola</name>
    <dbReference type="NCBI Taxonomy" id="3342716"/>
    <lineage>
        <taxon>Bacteria</taxon>
        <taxon>Bacillati</taxon>
        <taxon>Actinomycetota</taxon>
        <taxon>Actinomycetes</taxon>
        <taxon>Kitasatosporales</taxon>
        <taxon>Streptomycetaceae</taxon>
        <taxon>Streptacidiphilus</taxon>
    </lineage>
</organism>
<keyword evidence="2" id="KW-1185">Reference proteome</keyword>
<protein>
    <recommendedName>
        <fullName evidence="3">SWIM-type domain-containing protein</fullName>
    </recommendedName>
</protein>
<accession>A0ABV6VY42</accession>
<evidence type="ECO:0008006" key="3">
    <source>
        <dbReference type="Google" id="ProtNLM"/>
    </source>
</evidence>
<reference evidence="1 2" key="1">
    <citation type="submission" date="2024-09" db="EMBL/GenBank/DDBJ databases">
        <authorList>
            <person name="Lee S.D."/>
        </authorList>
    </citation>
    <scope>NUCLEOTIDE SEQUENCE [LARGE SCALE GENOMIC DNA]</scope>
    <source>
        <strain evidence="1 2">N8-3</strain>
    </source>
</reference>
<evidence type="ECO:0000313" key="1">
    <source>
        <dbReference type="EMBL" id="MFC1418669.1"/>
    </source>
</evidence>
<name>A0ABV6VY42_9ACTN</name>
<gene>
    <name evidence="1" type="ORF">ACEZDE_18825</name>
</gene>
<dbReference type="RefSeq" id="WP_380537465.1">
    <property type="nucleotide sequence ID" value="NZ_JBHFAB010000013.1"/>
</dbReference>